<feature type="non-terminal residue" evidence="1">
    <location>
        <position position="1"/>
    </location>
</feature>
<dbReference type="OrthoDB" id="410538at2759"/>
<evidence type="ECO:0000313" key="2">
    <source>
        <dbReference type="Proteomes" id="UP000601435"/>
    </source>
</evidence>
<protein>
    <submittedName>
        <fullName evidence="1">Uncharacterized protein</fullName>
    </submittedName>
</protein>
<evidence type="ECO:0000313" key="1">
    <source>
        <dbReference type="EMBL" id="CAE7844344.1"/>
    </source>
</evidence>
<proteinExistence type="predicted"/>
<organism evidence="1 2">
    <name type="scientific">Symbiodinium necroappetens</name>
    <dbReference type="NCBI Taxonomy" id="1628268"/>
    <lineage>
        <taxon>Eukaryota</taxon>
        <taxon>Sar</taxon>
        <taxon>Alveolata</taxon>
        <taxon>Dinophyceae</taxon>
        <taxon>Suessiales</taxon>
        <taxon>Symbiodiniaceae</taxon>
        <taxon>Symbiodinium</taxon>
    </lineage>
</organism>
<comment type="caution">
    <text evidence="1">The sequence shown here is derived from an EMBL/GenBank/DDBJ whole genome shotgun (WGS) entry which is preliminary data.</text>
</comment>
<keyword evidence="2" id="KW-1185">Reference proteome</keyword>
<reference evidence="1" key="1">
    <citation type="submission" date="2021-02" db="EMBL/GenBank/DDBJ databases">
        <authorList>
            <person name="Dougan E. K."/>
            <person name="Rhodes N."/>
            <person name="Thang M."/>
            <person name="Chan C."/>
        </authorList>
    </citation>
    <scope>NUCLEOTIDE SEQUENCE</scope>
</reference>
<name>A0A812ZX42_9DINO</name>
<dbReference type="Proteomes" id="UP000601435">
    <property type="component" value="Unassembled WGS sequence"/>
</dbReference>
<dbReference type="AlphaFoldDB" id="A0A812ZX42"/>
<sequence>VPPAWVSPKFEAAGAHSLQMELRFLRPSDVQADQDQDSMAARGDCALALRGDPGLFLVCRLFVGSAFGQIEHTFQDETTAVCSKPICFIRDQINEK</sequence>
<dbReference type="EMBL" id="CAJNJA010051631">
    <property type="protein sequence ID" value="CAE7844344.1"/>
    <property type="molecule type" value="Genomic_DNA"/>
</dbReference>
<gene>
    <name evidence="1" type="ORF">SNEC2469_LOCUS25870</name>
</gene>
<accession>A0A812ZX42</accession>
<feature type="non-terminal residue" evidence="1">
    <location>
        <position position="96"/>
    </location>
</feature>